<protein>
    <submittedName>
        <fullName evidence="2">Uncharacterized protein</fullName>
    </submittedName>
</protein>
<evidence type="ECO:0000256" key="1">
    <source>
        <dbReference type="SAM" id="MobiDB-lite"/>
    </source>
</evidence>
<dbReference type="EMBL" id="VRTS01000007">
    <property type="protein sequence ID" value="TXK61088.1"/>
    <property type="molecule type" value="Genomic_DNA"/>
</dbReference>
<dbReference type="Proteomes" id="UP000321248">
    <property type="component" value="Unassembled WGS sequence"/>
</dbReference>
<proteinExistence type="predicted"/>
<name>A0A5C8KJY9_9GAMM</name>
<keyword evidence="3" id="KW-1185">Reference proteome</keyword>
<feature type="compositionally biased region" description="Low complexity" evidence="1">
    <location>
        <begin position="36"/>
        <end position="60"/>
    </location>
</feature>
<evidence type="ECO:0000313" key="3">
    <source>
        <dbReference type="Proteomes" id="UP000321248"/>
    </source>
</evidence>
<comment type="caution">
    <text evidence="2">The sequence shown here is derived from an EMBL/GenBank/DDBJ whole genome shotgun (WGS) entry which is preliminary data.</text>
</comment>
<reference evidence="2 3" key="1">
    <citation type="submission" date="2019-08" db="EMBL/GenBank/DDBJ databases">
        <authorList>
            <person name="Karlyshev A.V."/>
        </authorList>
    </citation>
    <scope>NUCLEOTIDE SEQUENCE [LARGE SCALE GENOMIC DNA]</scope>
    <source>
        <strain evidence="2 3">Alg18-2.2</strain>
    </source>
</reference>
<evidence type="ECO:0000313" key="2">
    <source>
        <dbReference type="EMBL" id="TXK61088.1"/>
    </source>
</evidence>
<dbReference type="AlphaFoldDB" id="A0A5C8KJY9"/>
<organism evidence="2 3">
    <name type="scientific">Alkalisalibacterium limincola</name>
    <dbReference type="NCBI Taxonomy" id="2699169"/>
    <lineage>
        <taxon>Bacteria</taxon>
        <taxon>Pseudomonadati</taxon>
        <taxon>Pseudomonadota</taxon>
        <taxon>Gammaproteobacteria</taxon>
        <taxon>Lysobacterales</taxon>
        <taxon>Lysobacteraceae</taxon>
        <taxon>Alkalisalibacterium</taxon>
    </lineage>
</organism>
<accession>A0A5C8KJY9</accession>
<sequence>MLSAGLAIAAVVGITGWLLLPGLVQAPDAVAEEQAEASAAPPSGLPAAAPQRAPRAVAPRPVEDLPEEPYELPSLDPGDIAYYIRPGDPEPTAAELIEALHHAGIRTGIGAFNPPGTRPALEGLAVPEDYELPEGYVRHYQSTDEGEAIEPILMFSPDYDFFDSLGEPIALPENLVVPPELAPPGLPLRQVRIPND</sequence>
<gene>
    <name evidence="2" type="ORF">FU658_10460</name>
</gene>
<dbReference type="OrthoDB" id="8907664at2"/>
<feature type="region of interest" description="Disordered" evidence="1">
    <location>
        <begin position="34"/>
        <end position="71"/>
    </location>
</feature>